<evidence type="ECO:0000256" key="7">
    <source>
        <dbReference type="PROSITE-ProRule" id="PRU01240"/>
    </source>
</evidence>
<feature type="domain" description="Subtilisin-like protease fibronectin type-III" evidence="10">
    <location>
        <begin position="471"/>
        <end position="518"/>
    </location>
</feature>
<comment type="similarity">
    <text evidence="2 7">Belongs to the peptidase S8 family.</text>
</comment>
<dbReference type="SUPFAM" id="SSF52743">
    <property type="entry name" value="Subtilisin-like"/>
    <property type="match status" value="1"/>
</dbReference>
<organism evidence="11 12">
    <name type="scientific">Hevea brasiliensis</name>
    <name type="common">Para rubber tree</name>
    <name type="synonym">Siphonia brasiliensis</name>
    <dbReference type="NCBI Taxonomy" id="3981"/>
    <lineage>
        <taxon>Eukaryota</taxon>
        <taxon>Viridiplantae</taxon>
        <taxon>Streptophyta</taxon>
        <taxon>Embryophyta</taxon>
        <taxon>Tracheophyta</taxon>
        <taxon>Spermatophyta</taxon>
        <taxon>Magnoliopsida</taxon>
        <taxon>eudicotyledons</taxon>
        <taxon>Gunneridae</taxon>
        <taxon>Pentapetalae</taxon>
        <taxon>rosids</taxon>
        <taxon>fabids</taxon>
        <taxon>Malpighiales</taxon>
        <taxon>Euphorbiaceae</taxon>
        <taxon>Crotonoideae</taxon>
        <taxon>Micrandreae</taxon>
        <taxon>Hevea</taxon>
    </lineage>
</organism>
<evidence type="ECO:0000256" key="8">
    <source>
        <dbReference type="SAM" id="SignalP"/>
    </source>
</evidence>
<dbReference type="EMBL" id="JAAGAX010000004">
    <property type="protein sequence ID" value="KAF2317328.1"/>
    <property type="molecule type" value="Genomic_DNA"/>
</dbReference>
<keyword evidence="6" id="KW-0720">Serine protease</keyword>
<dbReference type="GO" id="GO:0006508">
    <property type="term" value="P:proteolysis"/>
    <property type="evidence" value="ECO:0007669"/>
    <property type="project" value="UniProtKB-KW"/>
</dbReference>
<keyword evidence="3" id="KW-0645">Protease</keyword>
<feature type="chain" id="PRO_5025533102" description="Peptidase S8/S53 domain-containing protein" evidence="8">
    <location>
        <begin position="27"/>
        <end position="521"/>
    </location>
</feature>
<evidence type="ECO:0000313" key="12">
    <source>
        <dbReference type="Proteomes" id="UP000467840"/>
    </source>
</evidence>
<evidence type="ECO:0000259" key="9">
    <source>
        <dbReference type="Pfam" id="PF00082"/>
    </source>
</evidence>
<evidence type="ECO:0000256" key="2">
    <source>
        <dbReference type="ARBA" id="ARBA00011073"/>
    </source>
</evidence>
<dbReference type="GO" id="GO:0005576">
    <property type="term" value="C:extracellular region"/>
    <property type="evidence" value="ECO:0007669"/>
    <property type="project" value="UniProtKB-SubCell"/>
</dbReference>
<accession>A0A6A6MY08</accession>
<evidence type="ECO:0000256" key="6">
    <source>
        <dbReference type="ARBA" id="ARBA00022825"/>
    </source>
</evidence>
<dbReference type="Proteomes" id="UP000467840">
    <property type="component" value="Chromosome 6"/>
</dbReference>
<keyword evidence="4 8" id="KW-0732">Signal</keyword>
<sequence length="521" mass="56939">MTDVNFKKLNKLLMTLLSEFLTGVWPESKSFDDTGLPEIPKRWKGKCNSTRDFDHKLCNKKLIGANYFLEGHKKIAYVQGYCLAARLRWAWNAHFYHNCRFARDKCKSVWFCNRHRPWNGSSCPTLSYKVCWSSGCSGVDIMAGMDRAILDGVDILSLSIGSRNPEPLPYFIDPIALAGFTATHNGIFVSCSAVTLMPCLVTNSGLPVSRSTKDQEWEASQPGYDEEKSLVVRKAGGVGMILIDSIAVKALDTNSFLVPALTVGKKVGDLIKKYVKTEPNPTVLLSFGKTVVNVRPSPIVGSFSSRGPNLVTPQILKPDIIAPGVNILAAWSEATGPSGLKEDYRRTKFNIISGTSMACPHASGIVALLKAAHPTWSLSAIKSALMTTAYTVDNTNSLIRDAATGISSNPWAYGSGHVDPKKALSPGLVYDISTEDYIKFLCSLNYPLKIIQAITNENSNPCSKAFSDPGELNYPSFSVLFGNKTVVQYTRELTNVEAAKSTYKVKVIRPSNVAVTVNQPS</sequence>
<dbReference type="InterPro" id="IPR000209">
    <property type="entry name" value="Peptidase_S8/S53_dom"/>
</dbReference>
<dbReference type="InterPro" id="IPR023828">
    <property type="entry name" value="Peptidase_S8_Ser-AS"/>
</dbReference>
<evidence type="ECO:0000256" key="4">
    <source>
        <dbReference type="ARBA" id="ARBA00022729"/>
    </source>
</evidence>
<gene>
    <name evidence="11" type="ORF">GH714_020236</name>
</gene>
<dbReference type="PANTHER" id="PTHR10795">
    <property type="entry name" value="PROPROTEIN CONVERTASE SUBTILISIN/KEXIN"/>
    <property type="match status" value="1"/>
</dbReference>
<evidence type="ECO:0000259" key="10">
    <source>
        <dbReference type="Pfam" id="PF17766"/>
    </source>
</evidence>
<dbReference type="Gene3D" id="3.40.50.200">
    <property type="entry name" value="Peptidase S8/S53 domain"/>
    <property type="match status" value="2"/>
</dbReference>
<reference evidence="11 12" key="1">
    <citation type="journal article" date="2020" name="Mol. Plant">
        <title>The Chromosome-Based Rubber Tree Genome Provides New Insights into Spurge Genome Evolution and Rubber Biosynthesis.</title>
        <authorList>
            <person name="Liu J."/>
            <person name="Shi C."/>
            <person name="Shi C.C."/>
            <person name="Li W."/>
            <person name="Zhang Q.J."/>
            <person name="Zhang Y."/>
            <person name="Li K."/>
            <person name="Lu H.F."/>
            <person name="Shi C."/>
            <person name="Zhu S.T."/>
            <person name="Xiao Z.Y."/>
            <person name="Nan H."/>
            <person name="Yue Y."/>
            <person name="Zhu X.G."/>
            <person name="Wu Y."/>
            <person name="Hong X.N."/>
            <person name="Fan G.Y."/>
            <person name="Tong Y."/>
            <person name="Zhang D."/>
            <person name="Mao C.L."/>
            <person name="Liu Y.L."/>
            <person name="Hao S.J."/>
            <person name="Liu W.Q."/>
            <person name="Lv M.Q."/>
            <person name="Zhang H.B."/>
            <person name="Liu Y."/>
            <person name="Hu-Tang G.R."/>
            <person name="Wang J.P."/>
            <person name="Wang J.H."/>
            <person name="Sun Y.H."/>
            <person name="Ni S.B."/>
            <person name="Chen W.B."/>
            <person name="Zhang X.C."/>
            <person name="Jiao Y.N."/>
            <person name="Eichler E.E."/>
            <person name="Li G.H."/>
            <person name="Liu X."/>
            <person name="Gao L.Z."/>
        </authorList>
    </citation>
    <scope>NUCLEOTIDE SEQUENCE [LARGE SCALE GENOMIC DNA]</scope>
    <source>
        <strain evidence="12">cv. GT1</strain>
        <tissue evidence="11">Leaf</tissue>
    </source>
</reference>
<evidence type="ECO:0000256" key="3">
    <source>
        <dbReference type="ARBA" id="ARBA00022670"/>
    </source>
</evidence>
<dbReference type="PROSITE" id="PS51892">
    <property type="entry name" value="SUBTILASE"/>
    <property type="match status" value="1"/>
</dbReference>
<dbReference type="PROSITE" id="PS00138">
    <property type="entry name" value="SUBTILASE_SER"/>
    <property type="match status" value="1"/>
</dbReference>
<proteinExistence type="inferred from homology"/>
<feature type="domain" description="Peptidase S8/S53" evidence="9">
    <location>
        <begin position="126"/>
        <end position="395"/>
    </location>
</feature>
<comment type="subcellular location">
    <subcellularLocation>
        <location evidence="1">Secreted</location>
    </subcellularLocation>
</comment>
<comment type="caution">
    <text evidence="7">Lacks conserved residue(s) required for the propagation of feature annotation.</text>
</comment>
<evidence type="ECO:0000256" key="1">
    <source>
        <dbReference type="ARBA" id="ARBA00004613"/>
    </source>
</evidence>
<dbReference type="GO" id="GO:0004252">
    <property type="term" value="F:serine-type endopeptidase activity"/>
    <property type="evidence" value="ECO:0007669"/>
    <property type="project" value="InterPro"/>
</dbReference>
<feature type="signal peptide" evidence="8">
    <location>
        <begin position="1"/>
        <end position="26"/>
    </location>
</feature>
<dbReference type="Gene3D" id="2.60.40.2310">
    <property type="match status" value="1"/>
</dbReference>
<evidence type="ECO:0000256" key="5">
    <source>
        <dbReference type="ARBA" id="ARBA00022801"/>
    </source>
</evidence>
<comment type="caution">
    <text evidence="11">The sequence shown here is derived from an EMBL/GenBank/DDBJ whole genome shotgun (WGS) entry which is preliminary data.</text>
</comment>
<dbReference type="AlphaFoldDB" id="A0A6A6MY08"/>
<dbReference type="InterPro" id="IPR036852">
    <property type="entry name" value="Peptidase_S8/S53_dom_sf"/>
</dbReference>
<keyword evidence="12" id="KW-1185">Reference proteome</keyword>
<dbReference type="CDD" id="cd02120">
    <property type="entry name" value="PA_subtilisin_like"/>
    <property type="match status" value="1"/>
</dbReference>
<dbReference type="Pfam" id="PF00082">
    <property type="entry name" value="Peptidase_S8"/>
    <property type="match status" value="1"/>
</dbReference>
<dbReference type="InterPro" id="IPR041469">
    <property type="entry name" value="Subtilisin-like_FN3"/>
</dbReference>
<dbReference type="InterPro" id="IPR045051">
    <property type="entry name" value="SBT"/>
</dbReference>
<name>A0A6A6MY08_HEVBR</name>
<keyword evidence="5" id="KW-0378">Hydrolase</keyword>
<protein>
    <recommendedName>
        <fullName evidence="13">Peptidase S8/S53 domain-containing protein</fullName>
    </recommendedName>
</protein>
<evidence type="ECO:0000313" key="11">
    <source>
        <dbReference type="EMBL" id="KAF2317328.1"/>
    </source>
</evidence>
<evidence type="ECO:0008006" key="13">
    <source>
        <dbReference type="Google" id="ProtNLM"/>
    </source>
</evidence>
<dbReference type="Pfam" id="PF17766">
    <property type="entry name" value="fn3_6"/>
    <property type="match status" value="1"/>
</dbReference>